<dbReference type="GO" id="GO:0000976">
    <property type="term" value="F:transcription cis-regulatory region binding"/>
    <property type="evidence" value="ECO:0007669"/>
    <property type="project" value="TreeGrafter"/>
</dbReference>
<dbReference type="EMBL" id="LYCR01000008">
    <property type="protein sequence ID" value="OGM49456.1"/>
    <property type="molecule type" value="Genomic_DNA"/>
</dbReference>
<dbReference type="STRING" id="109264.A0A1F8ACH7"/>
<sequence>TSIRSDELVPDHGAKLVWPLESKSEASLLKYYLRTLAPWFDYCDPQQHFRTYIANNTATDITLLYAVLAVSARHQSKSLKTQSHIADEYQKRCLIVLIAMEEPPEAGICTHTLSAQLLLRIREGHVSHSSFADAAFIVILRQEIYVANVTQRPVGNFVDHCNIDTGLGPTSERMWALRAMAHAAKATDLAYGDDAPSSRSQWSTLMEYIEDWERLCPESFRPVYYQDRVSASNPFPHMWYAHDYHAAARQHIELARVLLLASNSQSCFARMRQTRMGCSNDERIRDSVRVICGVSMSNPEFVPAGIAAGLVIAVIGELFDDPTETKILLDLLSDAEAHLGWPSLKVKEHLQGLWRL</sequence>
<gene>
    <name evidence="3" type="ORF">ABOM_001642</name>
</gene>
<dbReference type="GO" id="GO:0003700">
    <property type="term" value="F:DNA-binding transcription factor activity"/>
    <property type="evidence" value="ECO:0007669"/>
    <property type="project" value="TreeGrafter"/>
</dbReference>
<organism evidence="3 4">
    <name type="scientific">Aspergillus bombycis</name>
    <dbReference type="NCBI Taxonomy" id="109264"/>
    <lineage>
        <taxon>Eukaryota</taxon>
        <taxon>Fungi</taxon>
        <taxon>Dikarya</taxon>
        <taxon>Ascomycota</taxon>
        <taxon>Pezizomycotina</taxon>
        <taxon>Eurotiomycetes</taxon>
        <taxon>Eurotiomycetidae</taxon>
        <taxon>Eurotiales</taxon>
        <taxon>Aspergillaceae</taxon>
        <taxon>Aspergillus</taxon>
    </lineage>
</organism>
<evidence type="ECO:0000256" key="2">
    <source>
        <dbReference type="ARBA" id="ARBA00023242"/>
    </source>
</evidence>
<keyword evidence="4" id="KW-1185">Reference proteome</keyword>
<comment type="subcellular location">
    <subcellularLocation>
        <location evidence="1">Nucleus</location>
    </subcellularLocation>
</comment>
<dbReference type="GeneID" id="34445032"/>
<feature type="non-terminal residue" evidence="3">
    <location>
        <position position="1"/>
    </location>
</feature>
<name>A0A1F8ACH7_9EURO</name>
<dbReference type="RefSeq" id="XP_022393173.1">
    <property type="nucleotide sequence ID" value="XM_022528772.1"/>
</dbReference>
<dbReference type="Pfam" id="PF11951">
    <property type="entry name" value="Fungal_trans_2"/>
    <property type="match status" value="1"/>
</dbReference>
<keyword evidence="2" id="KW-0539">Nucleus</keyword>
<dbReference type="OrthoDB" id="4525710at2759"/>
<dbReference type="GO" id="GO:0005634">
    <property type="term" value="C:nucleus"/>
    <property type="evidence" value="ECO:0007669"/>
    <property type="project" value="UniProtKB-SubCell"/>
</dbReference>
<dbReference type="Proteomes" id="UP000179179">
    <property type="component" value="Unassembled WGS sequence"/>
</dbReference>
<evidence type="ECO:0000313" key="3">
    <source>
        <dbReference type="EMBL" id="OGM49456.1"/>
    </source>
</evidence>
<protein>
    <recommendedName>
        <fullName evidence="5">ARCA protein</fullName>
    </recommendedName>
</protein>
<dbReference type="GO" id="GO:0045944">
    <property type="term" value="P:positive regulation of transcription by RNA polymerase II"/>
    <property type="evidence" value="ECO:0007669"/>
    <property type="project" value="TreeGrafter"/>
</dbReference>
<dbReference type="PANTHER" id="PTHR37534:SF2">
    <property type="entry name" value="N-ACETYLTRANSFERASE DOMAIN-CONTAINING PROTEIN"/>
    <property type="match status" value="1"/>
</dbReference>
<dbReference type="AlphaFoldDB" id="A0A1F8ACH7"/>
<dbReference type="InterPro" id="IPR021858">
    <property type="entry name" value="Fun_TF"/>
</dbReference>
<reference evidence="3 4" key="1">
    <citation type="journal article" date="2016" name="Genome Biol. Evol.">
        <title>Draft genome sequence of an aflatoxigenic Aspergillus species, A. bombycis.</title>
        <authorList>
            <person name="Moore G.G."/>
            <person name="Mack B.M."/>
            <person name="Beltz S.B."/>
            <person name="Gilbert M.K."/>
        </authorList>
    </citation>
    <scope>NUCLEOTIDE SEQUENCE [LARGE SCALE GENOMIC DNA]</scope>
    <source>
        <strain evidence="4">NRRL 26010</strain>
    </source>
</reference>
<evidence type="ECO:0000256" key="1">
    <source>
        <dbReference type="ARBA" id="ARBA00004123"/>
    </source>
</evidence>
<comment type="caution">
    <text evidence="3">The sequence shown here is derived from an EMBL/GenBank/DDBJ whole genome shotgun (WGS) entry which is preliminary data.</text>
</comment>
<dbReference type="PANTHER" id="PTHR37534">
    <property type="entry name" value="TRANSCRIPTIONAL ACTIVATOR PROTEIN UGA3"/>
    <property type="match status" value="1"/>
</dbReference>
<evidence type="ECO:0008006" key="5">
    <source>
        <dbReference type="Google" id="ProtNLM"/>
    </source>
</evidence>
<accession>A0A1F8ACH7</accession>
<evidence type="ECO:0000313" key="4">
    <source>
        <dbReference type="Proteomes" id="UP000179179"/>
    </source>
</evidence>
<proteinExistence type="predicted"/>